<protein>
    <recommendedName>
        <fullName evidence="4">Exosortase</fullName>
    </recommendedName>
</protein>
<accession>A0ABW0JTE7</accession>
<evidence type="ECO:0008006" key="4">
    <source>
        <dbReference type="Google" id="ProtNLM"/>
    </source>
</evidence>
<dbReference type="EMBL" id="JBHSMM010000001">
    <property type="protein sequence ID" value="MFC5439107.1"/>
    <property type="molecule type" value="Genomic_DNA"/>
</dbReference>
<comment type="caution">
    <text evidence="2">The sequence shown here is derived from an EMBL/GenBank/DDBJ whole genome shotgun (WGS) entry which is preliminary data.</text>
</comment>
<evidence type="ECO:0000256" key="1">
    <source>
        <dbReference type="SAM" id="SignalP"/>
    </source>
</evidence>
<gene>
    <name evidence="2" type="ORF">ACFPK0_03645</name>
</gene>
<evidence type="ECO:0000313" key="2">
    <source>
        <dbReference type="EMBL" id="MFC5439107.1"/>
    </source>
</evidence>
<feature type="chain" id="PRO_5046006748" description="Exosortase" evidence="1">
    <location>
        <begin position="25"/>
        <end position="433"/>
    </location>
</feature>
<feature type="signal peptide" evidence="1">
    <location>
        <begin position="1"/>
        <end position="24"/>
    </location>
</feature>
<reference evidence="3" key="1">
    <citation type="journal article" date="2019" name="Int. J. Syst. Evol. Microbiol.">
        <title>The Global Catalogue of Microorganisms (GCM) 10K type strain sequencing project: providing services to taxonomists for standard genome sequencing and annotation.</title>
        <authorList>
            <consortium name="The Broad Institute Genomics Platform"/>
            <consortium name="The Broad Institute Genome Sequencing Center for Infectious Disease"/>
            <person name="Wu L."/>
            <person name="Ma J."/>
        </authorList>
    </citation>
    <scope>NUCLEOTIDE SEQUENCE [LARGE SCALE GENOMIC DNA]</scope>
    <source>
        <strain evidence="3">KACC 12822</strain>
    </source>
</reference>
<keyword evidence="1" id="KW-0732">Signal</keyword>
<dbReference type="Proteomes" id="UP001596018">
    <property type="component" value="Unassembled WGS sequence"/>
</dbReference>
<organism evidence="2 3">
    <name type="scientific">Rhodanobacter ginsenosidimutans</name>
    <dbReference type="NCBI Taxonomy" id="490571"/>
    <lineage>
        <taxon>Bacteria</taxon>
        <taxon>Pseudomonadati</taxon>
        <taxon>Pseudomonadota</taxon>
        <taxon>Gammaproteobacteria</taxon>
        <taxon>Lysobacterales</taxon>
        <taxon>Rhodanobacteraceae</taxon>
        <taxon>Rhodanobacter</taxon>
    </lineage>
</organism>
<sequence>MSTPSKLASAIALTFALAPGATIAGQLDYSLYGGVAHSDNVNLTAHDPISQTMLIPGVNFTYNQQGEDLQANVIGDVEYRDYLGNRFRDQTQVELASQLNWSVLPDRLDLAVQDYAGIQPLDTLASDAPGNQQQTNVFAVGPIYHFRLGSTVRGQAELRYIDSYAEKTRAFNSHRNQGALRFAKILGPTSQLSLNATVQQVDFYNNTDSNYDRNELYVRYVSQLTFFDIDAALGESQINYDRAGTRTQSSPLARATLSWRPTESSTFSANVIRQYSDAAQDMMLMPGQSPLANTTGISTGDAVVSSEVYLERSLQLTYALRTERVTFSISPSYRKLGYGNDPTYDQTGRGGNIAIDYRLRPTMTLSAFANGEQLKYHTLSRRDKTVTYGLELADQWTQHWSWRAALTQQRRTSNVPDQGFHETLAYVGIVFKR</sequence>
<dbReference type="RefSeq" id="WP_377338435.1">
    <property type="nucleotide sequence ID" value="NZ_JALBWS010000015.1"/>
</dbReference>
<proteinExistence type="predicted"/>
<keyword evidence="3" id="KW-1185">Reference proteome</keyword>
<evidence type="ECO:0000313" key="3">
    <source>
        <dbReference type="Proteomes" id="UP001596018"/>
    </source>
</evidence>
<name>A0ABW0JTE7_9GAMM</name>